<reference evidence="3 4" key="1">
    <citation type="submission" date="2016-04" db="EMBL/GenBank/DDBJ databases">
        <title>Draft genome sequence of freshwater magnetotactic bacteria Magnetospirillum marisnigri SP-1 and Magnetospirillum moscoviense BB-1.</title>
        <authorList>
            <person name="Koziaeva V."/>
            <person name="Dziuba M.V."/>
            <person name="Ivanov T.M."/>
            <person name="Kuznetsov B."/>
            <person name="Grouzdev D.S."/>
        </authorList>
    </citation>
    <scope>NUCLEOTIDE SEQUENCE [LARGE SCALE GENOMIC DNA]</scope>
    <source>
        <strain evidence="3 4">BB-1</strain>
    </source>
</reference>
<comment type="similarity">
    <text evidence="1">Belongs to the universal stress protein A family.</text>
</comment>
<name>A0A178MTV6_9PROT</name>
<protein>
    <recommendedName>
        <fullName evidence="2">UspA domain-containing protein</fullName>
    </recommendedName>
</protein>
<feature type="domain" description="UspA" evidence="2">
    <location>
        <begin position="207"/>
        <end position="266"/>
    </location>
</feature>
<evidence type="ECO:0000313" key="4">
    <source>
        <dbReference type="Proteomes" id="UP000078543"/>
    </source>
</evidence>
<dbReference type="PANTHER" id="PTHR46268">
    <property type="entry name" value="STRESS RESPONSE PROTEIN NHAX"/>
    <property type="match status" value="1"/>
</dbReference>
<organism evidence="3 4">
    <name type="scientific">Magnetospirillum moscoviense</name>
    <dbReference type="NCBI Taxonomy" id="1437059"/>
    <lineage>
        <taxon>Bacteria</taxon>
        <taxon>Pseudomonadati</taxon>
        <taxon>Pseudomonadota</taxon>
        <taxon>Alphaproteobacteria</taxon>
        <taxon>Rhodospirillales</taxon>
        <taxon>Rhodospirillaceae</taxon>
        <taxon>Magnetospirillum</taxon>
    </lineage>
</organism>
<dbReference type="Pfam" id="PF00582">
    <property type="entry name" value="Usp"/>
    <property type="match status" value="1"/>
</dbReference>
<dbReference type="InterPro" id="IPR006016">
    <property type="entry name" value="UspA"/>
</dbReference>
<dbReference type="Proteomes" id="UP000078543">
    <property type="component" value="Unassembled WGS sequence"/>
</dbReference>
<dbReference type="AlphaFoldDB" id="A0A178MTV6"/>
<evidence type="ECO:0000259" key="2">
    <source>
        <dbReference type="Pfam" id="PF00582"/>
    </source>
</evidence>
<dbReference type="PANTHER" id="PTHR46268:SF15">
    <property type="entry name" value="UNIVERSAL STRESS PROTEIN HP_0031"/>
    <property type="match status" value="1"/>
</dbReference>
<dbReference type="InterPro" id="IPR006015">
    <property type="entry name" value="Universal_stress_UspA"/>
</dbReference>
<comment type="caution">
    <text evidence="3">The sequence shown here is derived from an EMBL/GenBank/DDBJ whole genome shotgun (WGS) entry which is preliminary data.</text>
</comment>
<dbReference type="PRINTS" id="PR01438">
    <property type="entry name" value="UNVRSLSTRESS"/>
</dbReference>
<keyword evidence="4" id="KW-1185">Reference proteome</keyword>
<gene>
    <name evidence="3" type="ORF">A6A05_09670</name>
</gene>
<sequence length="269" mass="28328">MSVKDILVHVDGGEGDKATIAAAVAIAVRFGARLTGLFARTENSGPSLVARQPSDQFKAAAASAQAAVEAACRQAGLVSRWWLIPHGGVSDLISEVLFCGYYADLVIIGQDAAKGVHVHDSFAEALILKSGRPVLMIPKDYTGTTVGARVALGWRAGREAARAVADSLPFLESADMVKVLAVGPRTHAPDYLPPVNVVEHLSAHGIQAEGEQLEIEGLGVMDALLSRAYDHNADLLVVGAHGGYVLPLGRGSATRHLLRHAQLPVMFSH</sequence>
<evidence type="ECO:0000313" key="3">
    <source>
        <dbReference type="EMBL" id="OAN53208.1"/>
    </source>
</evidence>
<dbReference type="OrthoDB" id="9804721at2"/>
<dbReference type="STRING" id="1437059.A6A05_09670"/>
<dbReference type="RefSeq" id="WP_068498827.1">
    <property type="nucleotide sequence ID" value="NZ_LWQU01000125.1"/>
</dbReference>
<dbReference type="Gene3D" id="3.40.50.12370">
    <property type="match status" value="1"/>
</dbReference>
<evidence type="ECO:0000256" key="1">
    <source>
        <dbReference type="ARBA" id="ARBA00008791"/>
    </source>
</evidence>
<dbReference type="SUPFAM" id="SSF52402">
    <property type="entry name" value="Adenine nucleotide alpha hydrolases-like"/>
    <property type="match status" value="2"/>
</dbReference>
<dbReference type="EMBL" id="LWQU01000125">
    <property type="protein sequence ID" value="OAN53208.1"/>
    <property type="molecule type" value="Genomic_DNA"/>
</dbReference>
<accession>A0A178MTV6</accession>
<proteinExistence type="inferred from homology"/>